<keyword evidence="7 9" id="KW-0472">Membrane</keyword>
<keyword evidence="5" id="KW-0029">Amino-acid transport</keyword>
<sequence length="298" mass="31872">MAYLLQQLANAVPLAALYATLAFGYSIAFGVTKRADITYGAIIAFAGQILLLFTDMAYNRLWLVLPAAIAVGVCASLIYSVGAGIWIGRFVMQPLASKSPNTVIVAALGMMIVLMETARLASNTRAIWLPPLLNDNVTFWSDGTFKVTLTYIQLLDTVLMCAIIAIGALILKRTVWGRLWRAVIDDPLAAELCGTSASRVFLVSYGAAALVATCCGILATFYYGSMDFGAGLMFGLKVLLIAAVGGYSDPLRSAGGAAGLALVETLWGAYGSFIWRDLAIFSLLVFLLVLSKRERVVL</sequence>
<protein>
    <submittedName>
        <fullName evidence="10">Branched-chain amino acid transport system permease protein</fullName>
    </submittedName>
</protein>
<keyword evidence="2" id="KW-0813">Transport</keyword>
<organism evidence="10 11">
    <name type="scientific">Rhizobium viscosum</name>
    <name type="common">Arthrobacter viscosus</name>
    <dbReference type="NCBI Taxonomy" id="1673"/>
    <lineage>
        <taxon>Bacteria</taxon>
        <taxon>Pseudomonadati</taxon>
        <taxon>Pseudomonadota</taxon>
        <taxon>Alphaproteobacteria</taxon>
        <taxon>Hyphomicrobiales</taxon>
        <taxon>Rhizobiaceae</taxon>
        <taxon>Rhizobium/Agrobacterium group</taxon>
        <taxon>Rhizobium</taxon>
    </lineage>
</organism>
<feature type="transmembrane region" description="Helical" evidence="9">
    <location>
        <begin position="37"/>
        <end position="54"/>
    </location>
</feature>
<feature type="transmembrane region" description="Helical" evidence="9">
    <location>
        <begin position="61"/>
        <end position="87"/>
    </location>
</feature>
<keyword evidence="4 9" id="KW-0812">Transmembrane</keyword>
<evidence type="ECO:0000256" key="7">
    <source>
        <dbReference type="ARBA" id="ARBA00023136"/>
    </source>
</evidence>
<dbReference type="Proteomes" id="UP000620262">
    <property type="component" value="Unassembled WGS sequence"/>
</dbReference>
<keyword evidence="3" id="KW-1003">Cell membrane</keyword>
<comment type="similarity">
    <text evidence="8">Belongs to the binding-protein-dependent transport system permease family. LivHM subfamily.</text>
</comment>
<evidence type="ECO:0000256" key="2">
    <source>
        <dbReference type="ARBA" id="ARBA00022448"/>
    </source>
</evidence>
<evidence type="ECO:0000256" key="3">
    <source>
        <dbReference type="ARBA" id="ARBA00022475"/>
    </source>
</evidence>
<evidence type="ECO:0000313" key="10">
    <source>
        <dbReference type="EMBL" id="MBE1503382.1"/>
    </source>
</evidence>
<feature type="transmembrane region" description="Helical" evidence="9">
    <location>
        <begin position="99"/>
        <end position="118"/>
    </location>
</feature>
<feature type="transmembrane region" description="Helical" evidence="9">
    <location>
        <begin position="202"/>
        <end position="223"/>
    </location>
</feature>
<dbReference type="EMBL" id="JADBEC010000001">
    <property type="protein sequence ID" value="MBE1503382.1"/>
    <property type="molecule type" value="Genomic_DNA"/>
</dbReference>
<dbReference type="InterPro" id="IPR001851">
    <property type="entry name" value="ABC_transp_permease"/>
</dbReference>
<accession>A0ABR9IJM2</accession>
<name>A0ABR9IJM2_RHIVS</name>
<proteinExistence type="inferred from homology"/>
<gene>
    <name evidence="10" type="ORF">H4W29_000563</name>
</gene>
<comment type="caution">
    <text evidence="10">The sequence shown here is derived from an EMBL/GenBank/DDBJ whole genome shotgun (WGS) entry which is preliminary data.</text>
</comment>
<feature type="transmembrane region" description="Helical" evidence="9">
    <location>
        <begin position="267"/>
        <end position="290"/>
    </location>
</feature>
<dbReference type="RefSeq" id="WP_192727571.1">
    <property type="nucleotide sequence ID" value="NZ_BAAAVL010000003.1"/>
</dbReference>
<comment type="subcellular location">
    <subcellularLocation>
        <location evidence="1">Cell membrane</location>
        <topology evidence="1">Multi-pass membrane protein</topology>
    </subcellularLocation>
</comment>
<dbReference type="CDD" id="cd06582">
    <property type="entry name" value="TM_PBP1_LivH_like"/>
    <property type="match status" value="1"/>
</dbReference>
<reference evidence="10 11" key="1">
    <citation type="submission" date="2020-10" db="EMBL/GenBank/DDBJ databases">
        <title>Sequencing the genomes of 1000 actinobacteria strains.</title>
        <authorList>
            <person name="Klenk H.-P."/>
        </authorList>
    </citation>
    <scope>NUCLEOTIDE SEQUENCE [LARGE SCALE GENOMIC DNA]</scope>
    <source>
        <strain evidence="10 11">DSM 7307</strain>
    </source>
</reference>
<dbReference type="PANTHER" id="PTHR11795">
    <property type="entry name" value="BRANCHED-CHAIN AMINO ACID TRANSPORT SYSTEM PERMEASE PROTEIN LIVH"/>
    <property type="match status" value="1"/>
</dbReference>
<feature type="transmembrane region" description="Helical" evidence="9">
    <location>
        <begin position="12"/>
        <end position="31"/>
    </location>
</feature>
<dbReference type="PANTHER" id="PTHR11795:SF445">
    <property type="entry name" value="AMINO ACID ABC TRANSPORTER PERMEASE PROTEIN"/>
    <property type="match status" value="1"/>
</dbReference>
<evidence type="ECO:0000256" key="1">
    <source>
        <dbReference type="ARBA" id="ARBA00004651"/>
    </source>
</evidence>
<evidence type="ECO:0000313" key="11">
    <source>
        <dbReference type="Proteomes" id="UP000620262"/>
    </source>
</evidence>
<evidence type="ECO:0000256" key="5">
    <source>
        <dbReference type="ARBA" id="ARBA00022970"/>
    </source>
</evidence>
<dbReference type="Pfam" id="PF02653">
    <property type="entry name" value="BPD_transp_2"/>
    <property type="match status" value="1"/>
</dbReference>
<evidence type="ECO:0000256" key="9">
    <source>
        <dbReference type="SAM" id="Phobius"/>
    </source>
</evidence>
<dbReference type="InterPro" id="IPR052157">
    <property type="entry name" value="BCAA_transport_permease"/>
</dbReference>
<keyword evidence="11" id="KW-1185">Reference proteome</keyword>
<keyword evidence="6 9" id="KW-1133">Transmembrane helix</keyword>
<evidence type="ECO:0000256" key="8">
    <source>
        <dbReference type="ARBA" id="ARBA00037998"/>
    </source>
</evidence>
<evidence type="ECO:0000256" key="6">
    <source>
        <dbReference type="ARBA" id="ARBA00022989"/>
    </source>
</evidence>
<feature type="transmembrane region" description="Helical" evidence="9">
    <location>
        <begin position="149"/>
        <end position="171"/>
    </location>
</feature>
<evidence type="ECO:0000256" key="4">
    <source>
        <dbReference type="ARBA" id="ARBA00022692"/>
    </source>
</evidence>